<dbReference type="Proteomes" id="UP000258344">
    <property type="component" value="Segment"/>
</dbReference>
<sequence length="71" mass="8237">MVMKDNESLADKHATLMNDIMVCDNMIDPDSEDQNEQAELQSELEDMCQELDVLETVMSLKWAVDCDCFYR</sequence>
<evidence type="ECO:0000313" key="1">
    <source>
        <dbReference type="EMBL" id="CBW47082.1"/>
    </source>
</evidence>
<organism evidence="1 2">
    <name type="scientific">Roseovarius sp. 217 phage 1</name>
    <dbReference type="NCBI Taxonomy" id="874471"/>
    <lineage>
        <taxon>Viruses</taxon>
        <taxon>Duplodnaviria</taxon>
        <taxon>Heunggongvirae</taxon>
        <taxon>Uroviricota</taxon>
        <taxon>Caudoviricetes</taxon>
        <taxon>Schitoviridae</taxon>
        <taxon>Rhodovirinae</taxon>
        <taxon>Plymouthvirus</taxon>
        <taxon>Roseovarius Plymouth podovirus 1</taxon>
    </lineage>
</organism>
<reference evidence="1 2" key="1">
    <citation type="journal article" date="2014" name="Front. Microbiol.">
        <title>Comparative genomics defines the core genome of the growing N4-like phage genus and identifies N4-like Roseophage specific genes.</title>
        <authorList>
            <person name="Chan J.Z."/>
            <person name="Millard A.D."/>
            <person name="Mann N.H."/>
            <person name="Schafer H."/>
        </authorList>
    </citation>
    <scope>NUCLEOTIDE SEQUENCE [LARGE SCALE GENOMIC DNA]</scope>
</reference>
<proteinExistence type="predicted"/>
<evidence type="ECO:0000313" key="2">
    <source>
        <dbReference type="Proteomes" id="UP000258344"/>
    </source>
</evidence>
<protein>
    <submittedName>
        <fullName evidence="1">Uncharacterized protein</fullName>
    </submittedName>
</protein>
<dbReference type="EMBL" id="FR682616">
    <property type="protein sequence ID" value="CBW47082.1"/>
    <property type="molecule type" value="Genomic_DNA"/>
</dbReference>
<name>E3PZD1_9CAUD</name>
<accession>E3PZD1</accession>